<dbReference type="Gene3D" id="3.30.200.20">
    <property type="entry name" value="Phosphorylase Kinase, domain 1"/>
    <property type="match status" value="1"/>
</dbReference>
<proteinExistence type="predicted"/>
<gene>
    <name evidence="3" type="ORF">JS756_28850</name>
</gene>
<protein>
    <recommendedName>
        <fullName evidence="5">Protein kinase domain-containing protein</fullName>
    </recommendedName>
</protein>
<dbReference type="InterPro" id="IPR011009">
    <property type="entry name" value="Kinase-like_dom_sf"/>
</dbReference>
<accession>A0ABS2VYJ0</accession>
<feature type="region of interest" description="Disordered" evidence="1">
    <location>
        <begin position="265"/>
        <end position="288"/>
    </location>
</feature>
<sequence>MSQAGRVVGGWRLLGLVGRDGGVGHWLAEDVGTRQPLWVTEVPLAGPAGPGVRVAAARLEQEAAVLHAAEPGTFARTLGVTAQAEAVWIVEVRPTGRPLSDLLGRFPMGPADAAHVALKVLDALSGMHRAGVLRGFLTARQVWLQHDGGIVLTGTGIGTLMRAGCVAPLPAAPEWGEGAGGERADLWTVGRLLAVLVGVRVEQRGNTVSLTGRPGPTGHRNMADPAGPLTPAVRGLLRPDVETRLAEVIVRRSLLRVLREDRYAAEPPPAPARHPAAPPPTHRRRQRPAAVDACAAGMLFAALLCVLVRVLMLVMPRMSPGSGDSALPSAPTPPAATAPHRAGTG</sequence>
<feature type="transmembrane region" description="Helical" evidence="2">
    <location>
        <begin position="293"/>
        <end position="315"/>
    </location>
</feature>
<keyword evidence="2" id="KW-1133">Transmembrane helix</keyword>
<dbReference type="Gene3D" id="1.10.510.10">
    <property type="entry name" value="Transferase(Phosphotransferase) domain 1"/>
    <property type="match status" value="1"/>
</dbReference>
<keyword evidence="4" id="KW-1185">Reference proteome</keyword>
<organism evidence="3 4">
    <name type="scientific">Streptomyces actuosus</name>
    <dbReference type="NCBI Taxonomy" id="1885"/>
    <lineage>
        <taxon>Bacteria</taxon>
        <taxon>Bacillati</taxon>
        <taxon>Actinomycetota</taxon>
        <taxon>Actinomycetes</taxon>
        <taxon>Kitasatosporales</taxon>
        <taxon>Streptomycetaceae</taxon>
        <taxon>Streptomyces</taxon>
    </lineage>
</organism>
<evidence type="ECO:0000256" key="1">
    <source>
        <dbReference type="SAM" id="MobiDB-lite"/>
    </source>
</evidence>
<keyword evidence="2" id="KW-0812">Transmembrane</keyword>
<reference evidence="3 4" key="1">
    <citation type="submission" date="2021-02" db="EMBL/GenBank/DDBJ databases">
        <title>Whole genome sequencing of Streptomyces actuosus VRA1.</title>
        <authorList>
            <person name="Sen G."/>
            <person name="Sen A."/>
        </authorList>
    </citation>
    <scope>NUCLEOTIDE SEQUENCE [LARGE SCALE GENOMIC DNA]</scope>
    <source>
        <strain evidence="3 4">VRA1</strain>
    </source>
</reference>
<evidence type="ECO:0000313" key="4">
    <source>
        <dbReference type="Proteomes" id="UP000788262"/>
    </source>
</evidence>
<name>A0ABS2VYJ0_STRAS</name>
<feature type="region of interest" description="Disordered" evidence="1">
    <location>
        <begin position="319"/>
        <end position="345"/>
    </location>
</feature>
<keyword evidence="2" id="KW-0472">Membrane</keyword>
<dbReference type="RefSeq" id="WP_205386174.1">
    <property type="nucleotide sequence ID" value="NZ_JAFFZS010000032.1"/>
</dbReference>
<evidence type="ECO:0000313" key="3">
    <source>
        <dbReference type="EMBL" id="MBN0048050.1"/>
    </source>
</evidence>
<feature type="compositionally biased region" description="Pro residues" evidence="1">
    <location>
        <begin position="266"/>
        <end position="280"/>
    </location>
</feature>
<feature type="region of interest" description="Disordered" evidence="1">
    <location>
        <begin position="207"/>
        <end position="230"/>
    </location>
</feature>
<comment type="caution">
    <text evidence="3">The sequence shown here is derived from an EMBL/GenBank/DDBJ whole genome shotgun (WGS) entry which is preliminary data.</text>
</comment>
<evidence type="ECO:0008006" key="5">
    <source>
        <dbReference type="Google" id="ProtNLM"/>
    </source>
</evidence>
<dbReference type="Proteomes" id="UP000788262">
    <property type="component" value="Unassembled WGS sequence"/>
</dbReference>
<evidence type="ECO:0000256" key="2">
    <source>
        <dbReference type="SAM" id="Phobius"/>
    </source>
</evidence>
<dbReference type="SUPFAM" id="SSF56112">
    <property type="entry name" value="Protein kinase-like (PK-like)"/>
    <property type="match status" value="1"/>
</dbReference>
<dbReference type="EMBL" id="JAFFZS010000032">
    <property type="protein sequence ID" value="MBN0048050.1"/>
    <property type="molecule type" value="Genomic_DNA"/>
</dbReference>